<organism evidence="1 2">
    <name type="scientific">Smallanthus sonchifolius</name>
    <dbReference type="NCBI Taxonomy" id="185202"/>
    <lineage>
        <taxon>Eukaryota</taxon>
        <taxon>Viridiplantae</taxon>
        <taxon>Streptophyta</taxon>
        <taxon>Embryophyta</taxon>
        <taxon>Tracheophyta</taxon>
        <taxon>Spermatophyta</taxon>
        <taxon>Magnoliopsida</taxon>
        <taxon>eudicotyledons</taxon>
        <taxon>Gunneridae</taxon>
        <taxon>Pentapetalae</taxon>
        <taxon>asterids</taxon>
        <taxon>campanulids</taxon>
        <taxon>Asterales</taxon>
        <taxon>Asteraceae</taxon>
        <taxon>Asteroideae</taxon>
        <taxon>Heliantheae alliance</taxon>
        <taxon>Millerieae</taxon>
        <taxon>Smallanthus</taxon>
    </lineage>
</organism>
<reference evidence="2" key="1">
    <citation type="journal article" date="2022" name="Mol. Ecol. Resour.">
        <title>The genomes of chicory, endive, great burdock and yacon provide insights into Asteraceae palaeo-polyploidization history and plant inulin production.</title>
        <authorList>
            <person name="Fan W."/>
            <person name="Wang S."/>
            <person name="Wang H."/>
            <person name="Wang A."/>
            <person name="Jiang F."/>
            <person name="Liu H."/>
            <person name="Zhao H."/>
            <person name="Xu D."/>
            <person name="Zhang Y."/>
        </authorList>
    </citation>
    <scope>NUCLEOTIDE SEQUENCE [LARGE SCALE GENOMIC DNA]</scope>
    <source>
        <strain evidence="2">cv. Yunnan</strain>
    </source>
</reference>
<protein>
    <submittedName>
        <fullName evidence="1">Uncharacterized protein</fullName>
    </submittedName>
</protein>
<keyword evidence="2" id="KW-1185">Reference proteome</keyword>
<evidence type="ECO:0000313" key="2">
    <source>
        <dbReference type="Proteomes" id="UP001056120"/>
    </source>
</evidence>
<reference evidence="1 2" key="2">
    <citation type="journal article" date="2022" name="Mol. Ecol. Resour.">
        <title>The genomes of chicory, endive, great burdock and yacon provide insights into Asteraceae paleo-polyploidization history and plant inulin production.</title>
        <authorList>
            <person name="Fan W."/>
            <person name="Wang S."/>
            <person name="Wang H."/>
            <person name="Wang A."/>
            <person name="Jiang F."/>
            <person name="Liu H."/>
            <person name="Zhao H."/>
            <person name="Xu D."/>
            <person name="Zhang Y."/>
        </authorList>
    </citation>
    <scope>NUCLEOTIDE SEQUENCE [LARGE SCALE GENOMIC DNA]</scope>
    <source>
        <strain evidence="2">cv. Yunnan</strain>
        <tissue evidence="1">Leaves</tissue>
    </source>
</reference>
<comment type="caution">
    <text evidence="1">The sequence shown here is derived from an EMBL/GenBank/DDBJ whole genome shotgun (WGS) entry which is preliminary data.</text>
</comment>
<dbReference type="Proteomes" id="UP001056120">
    <property type="component" value="Linkage Group LG18"/>
</dbReference>
<dbReference type="EMBL" id="CM042035">
    <property type="protein sequence ID" value="KAI3755331.1"/>
    <property type="molecule type" value="Genomic_DNA"/>
</dbReference>
<gene>
    <name evidence="1" type="ORF">L1987_55128</name>
</gene>
<sequence>MLSENRFSGTCMDPEGPHRACDAIDIARRMEAAIAKCGVADPVKKGIIKLLCYQISIQLCVTVPDYGAKTCPIAMLHDQDVLKSYKNFKKFDTVVDHSDHLFSTSPMGKASVNHHIFGDWKILEEELPGSRFERRPFVQPTCISRFWALCGCRILFVTTQREHPDKITKNNDLYHEQAPQDMFFEFWVYGYLILESAYNL</sequence>
<proteinExistence type="predicted"/>
<name>A0ACB9E9F0_9ASTR</name>
<evidence type="ECO:0000313" key="1">
    <source>
        <dbReference type="EMBL" id="KAI3755331.1"/>
    </source>
</evidence>
<accession>A0ACB9E9F0</accession>